<accession>K6Y7K7</accession>
<protein>
    <submittedName>
        <fullName evidence="1">Uncharacterized protein</fullName>
    </submittedName>
</protein>
<evidence type="ECO:0000313" key="2">
    <source>
        <dbReference type="Proteomes" id="UP000006327"/>
    </source>
</evidence>
<comment type="caution">
    <text evidence="1">The sequence shown here is derived from an EMBL/GenBank/DDBJ whole genome shotgun (WGS) entry which is preliminary data.</text>
</comment>
<gene>
    <name evidence="1" type="ORF">GARC_2958</name>
</gene>
<sequence>MWYRYLNGPITGADNENSLMITVFGGSGVFLFRVEVSSFLGGT</sequence>
<proteinExistence type="predicted"/>
<evidence type="ECO:0000313" key="1">
    <source>
        <dbReference type="EMBL" id="GAC19921.1"/>
    </source>
</evidence>
<dbReference type="AlphaFoldDB" id="K6Y7K7"/>
<organism evidence="1 2">
    <name type="scientific">Paraglaciecola arctica BSs20135</name>
    <dbReference type="NCBI Taxonomy" id="493475"/>
    <lineage>
        <taxon>Bacteria</taxon>
        <taxon>Pseudomonadati</taxon>
        <taxon>Pseudomonadota</taxon>
        <taxon>Gammaproteobacteria</taxon>
        <taxon>Alteromonadales</taxon>
        <taxon>Alteromonadaceae</taxon>
        <taxon>Paraglaciecola</taxon>
    </lineage>
</organism>
<keyword evidence="2" id="KW-1185">Reference proteome</keyword>
<dbReference type="STRING" id="493475.GARC_2958"/>
<reference evidence="1 2" key="1">
    <citation type="journal article" date="2017" name="Antonie Van Leeuwenhoek">
        <title>Rhizobium rhizosphaerae sp. nov., a novel species isolated from rice rhizosphere.</title>
        <authorList>
            <person name="Zhao J.J."/>
            <person name="Zhang J."/>
            <person name="Zhang R.J."/>
            <person name="Zhang C.W."/>
            <person name="Yin H.Q."/>
            <person name="Zhang X.X."/>
        </authorList>
    </citation>
    <scope>NUCLEOTIDE SEQUENCE [LARGE SCALE GENOMIC DNA]</scope>
    <source>
        <strain evidence="1 2">BSs20135</strain>
    </source>
</reference>
<dbReference type="EMBL" id="BAEO01000042">
    <property type="protein sequence ID" value="GAC19921.1"/>
    <property type="molecule type" value="Genomic_DNA"/>
</dbReference>
<name>K6Y7K7_9ALTE</name>
<dbReference type="Proteomes" id="UP000006327">
    <property type="component" value="Unassembled WGS sequence"/>
</dbReference>